<feature type="region of interest" description="Disordered" evidence="1">
    <location>
        <begin position="1"/>
        <end position="107"/>
    </location>
</feature>
<keyword evidence="3" id="KW-1185">Reference proteome</keyword>
<evidence type="ECO:0000256" key="1">
    <source>
        <dbReference type="SAM" id="MobiDB-lite"/>
    </source>
</evidence>
<protein>
    <submittedName>
        <fullName evidence="2">Uncharacterized protein</fullName>
    </submittedName>
</protein>
<organism evidence="2 3">
    <name type="scientific">Anguilla anguilla</name>
    <name type="common">European freshwater eel</name>
    <name type="synonym">Muraena anguilla</name>
    <dbReference type="NCBI Taxonomy" id="7936"/>
    <lineage>
        <taxon>Eukaryota</taxon>
        <taxon>Metazoa</taxon>
        <taxon>Chordata</taxon>
        <taxon>Craniata</taxon>
        <taxon>Vertebrata</taxon>
        <taxon>Euteleostomi</taxon>
        <taxon>Actinopterygii</taxon>
        <taxon>Neopterygii</taxon>
        <taxon>Teleostei</taxon>
        <taxon>Anguilliformes</taxon>
        <taxon>Anguillidae</taxon>
        <taxon>Anguilla</taxon>
    </lineage>
</organism>
<accession>A0A9D3RHZ7</accession>
<sequence>MDGHGYDRFGDGERDSYQIDYRRIVGDTEPARPRLSPRGSTTSTARWRTPARTRTGTGTGTRPPPSATAPPASRPATSPRGESRPPGGARPPARGFPFGGPWGQGGR</sequence>
<dbReference type="EMBL" id="JAFIRN010000019">
    <property type="protein sequence ID" value="KAG5830505.1"/>
    <property type="molecule type" value="Genomic_DNA"/>
</dbReference>
<feature type="compositionally biased region" description="Low complexity" evidence="1">
    <location>
        <begin position="40"/>
        <end position="56"/>
    </location>
</feature>
<reference evidence="2" key="1">
    <citation type="submission" date="2021-01" db="EMBL/GenBank/DDBJ databases">
        <title>A chromosome-scale assembly of European eel, Anguilla anguilla.</title>
        <authorList>
            <person name="Henkel C."/>
            <person name="Jong-Raadsen S.A."/>
            <person name="Dufour S."/>
            <person name="Weltzien F.-A."/>
            <person name="Palstra A.P."/>
            <person name="Pelster B."/>
            <person name="Spaink H.P."/>
            <person name="Van Den Thillart G.E."/>
            <person name="Jansen H."/>
            <person name="Zahm M."/>
            <person name="Klopp C."/>
            <person name="Cedric C."/>
            <person name="Louis A."/>
            <person name="Berthelot C."/>
            <person name="Parey E."/>
            <person name="Roest Crollius H."/>
            <person name="Montfort J."/>
            <person name="Robinson-Rechavi M."/>
            <person name="Bucao C."/>
            <person name="Bouchez O."/>
            <person name="Gislard M."/>
            <person name="Lluch J."/>
            <person name="Milhes M."/>
            <person name="Lampietro C."/>
            <person name="Lopez Roques C."/>
            <person name="Donnadieu C."/>
            <person name="Braasch I."/>
            <person name="Desvignes T."/>
            <person name="Postlethwait J."/>
            <person name="Bobe J."/>
            <person name="Guiguen Y."/>
            <person name="Dirks R."/>
        </authorList>
    </citation>
    <scope>NUCLEOTIDE SEQUENCE</scope>
    <source>
        <strain evidence="2">Tag_6206</strain>
        <tissue evidence="2">Liver</tissue>
    </source>
</reference>
<feature type="compositionally biased region" description="Basic and acidic residues" evidence="1">
    <location>
        <begin position="1"/>
        <end position="32"/>
    </location>
</feature>
<evidence type="ECO:0000313" key="3">
    <source>
        <dbReference type="Proteomes" id="UP001044222"/>
    </source>
</evidence>
<proteinExistence type="predicted"/>
<name>A0A9D3RHZ7_ANGAN</name>
<gene>
    <name evidence="2" type="ORF">ANANG_G00311370</name>
</gene>
<dbReference type="Proteomes" id="UP001044222">
    <property type="component" value="Chromosome 19"/>
</dbReference>
<feature type="compositionally biased region" description="Low complexity" evidence="1">
    <location>
        <begin position="69"/>
        <end position="96"/>
    </location>
</feature>
<dbReference type="AlphaFoldDB" id="A0A9D3RHZ7"/>
<evidence type="ECO:0000313" key="2">
    <source>
        <dbReference type="EMBL" id="KAG5830505.1"/>
    </source>
</evidence>
<comment type="caution">
    <text evidence="2">The sequence shown here is derived from an EMBL/GenBank/DDBJ whole genome shotgun (WGS) entry which is preliminary data.</text>
</comment>
<feature type="compositionally biased region" description="Gly residues" evidence="1">
    <location>
        <begin position="97"/>
        <end position="107"/>
    </location>
</feature>